<evidence type="ECO:0000256" key="1">
    <source>
        <dbReference type="SAM" id="SignalP"/>
    </source>
</evidence>
<keyword evidence="3" id="KW-1185">Reference proteome</keyword>
<dbReference type="EMBL" id="CAJPUY010000005">
    <property type="protein sequence ID" value="CAG2136544.1"/>
    <property type="molecule type" value="Genomic_DNA"/>
</dbReference>
<sequence length="533" mass="58170">MTPGRQTFPAGAAIRGVRRMLTAMLPAAACMLALASCAQQPPAASGPLGAADLHWLNTVSFGADQASIARLRELGRKRYLEEQLRMPPADPPAVTAVVAALPTLQGTAAERTRAAREERQRIAGLPDEMARQQAREALNRQGREAIADTVRRHLLRALYSQAQLREQMTWFWMNHFSVYGAKGQVRWALPDYEEHTIRPRALGKFSDLVLATVTAPAMLEYLDNMQSSANRVNENYARELMELHTLGVSGGPSGSRYTQQDVQELARVLTGFGINARGEPPRLAPARAALYRGDGLFEFNPNRHDFGAKTLLGRRIEPTGFDEAARAVAILAREPATARFISAKLAAYFVADNPPASLVDRMAATFTRTDGDIAAVLTTMFLSPELDRVLDAPGRKFRDPMAFVMASMRLAYDGRTVSNLRPVMNWLNQLGEPLYGHVTPDGYPAAEGAWASSGQMVKRFEIARAIGSGPAGLFAGDASLPPGPARFPVVAGKAYYDTIEATLGPQTRASLAQAETQAEWNTLLLSSPEWMQR</sequence>
<evidence type="ECO:0008006" key="4">
    <source>
        <dbReference type="Google" id="ProtNLM"/>
    </source>
</evidence>
<feature type="signal peptide" evidence="1">
    <location>
        <begin position="1"/>
        <end position="38"/>
    </location>
</feature>
<name>A0A916IT88_9BURK</name>
<dbReference type="Proteomes" id="UP000672934">
    <property type="component" value="Unassembled WGS sequence"/>
</dbReference>
<protein>
    <recommendedName>
        <fullName evidence="4">DUF1800 domain-containing protein</fullName>
    </recommendedName>
</protein>
<gene>
    <name evidence="2" type="ORF">LMG31506_01682</name>
</gene>
<feature type="chain" id="PRO_5038092410" description="DUF1800 domain-containing protein" evidence="1">
    <location>
        <begin position="39"/>
        <end position="533"/>
    </location>
</feature>
<reference evidence="2" key="1">
    <citation type="submission" date="2021-03" db="EMBL/GenBank/DDBJ databases">
        <authorList>
            <person name="Peeters C."/>
        </authorList>
    </citation>
    <scope>NUCLEOTIDE SEQUENCE</scope>
    <source>
        <strain evidence="2">LMG 31506</strain>
    </source>
</reference>
<comment type="caution">
    <text evidence="2">The sequence shown here is derived from an EMBL/GenBank/DDBJ whole genome shotgun (WGS) entry which is preliminary data.</text>
</comment>
<proteinExistence type="predicted"/>
<dbReference type="Pfam" id="PF08811">
    <property type="entry name" value="DUF1800"/>
    <property type="match status" value="1"/>
</dbReference>
<accession>A0A916IT88</accession>
<keyword evidence="1" id="KW-0732">Signal</keyword>
<dbReference type="InterPro" id="IPR014917">
    <property type="entry name" value="DUF1800"/>
</dbReference>
<organism evidence="2 3">
    <name type="scientific">Cupriavidus yeoncheonensis</name>
    <dbReference type="NCBI Taxonomy" id="1462994"/>
    <lineage>
        <taxon>Bacteria</taxon>
        <taxon>Pseudomonadati</taxon>
        <taxon>Pseudomonadota</taxon>
        <taxon>Betaproteobacteria</taxon>
        <taxon>Burkholderiales</taxon>
        <taxon>Burkholderiaceae</taxon>
        <taxon>Cupriavidus</taxon>
    </lineage>
</organism>
<dbReference type="AlphaFoldDB" id="A0A916IT88"/>
<evidence type="ECO:0000313" key="2">
    <source>
        <dbReference type="EMBL" id="CAG2136544.1"/>
    </source>
</evidence>
<evidence type="ECO:0000313" key="3">
    <source>
        <dbReference type="Proteomes" id="UP000672934"/>
    </source>
</evidence>